<reference evidence="2 3" key="1">
    <citation type="submission" date="2024-05" db="EMBL/GenBank/DDBJ databases">
        <title>Genome sequencing and assembly of Indian major carp, Cirrhinus mrigala (Hamilton, 1822).</title>
        <authorList>
            <person name="Mohindra V."/>
            <person name="Chowdhury L.M."/>
            <person name="Lal K."/>
            <person name="Jena J.K."/>
        </authorList>
    </citation>
    <scope>NUCLEOTIDE SEQUENCE [LARGE SCALE GENOMIC DNA]</scope>
    <source>
        <strain evidence="2">CM1030</strain>
        <tissue evidence="2">Blood</tissue>
    </source>
</reference>
<evidence type="ECO:0008006" key="4">
    <source>
        <dbReference type="Google" id="ProtNLM"/>
    </source>
</evidence>
<sequence length="272" mass="30438">MPPQPLLESTCCTNCHRLLQRIVVLETKLLAGLPKQVEHSADRRHGPPQHTAGESREPSESQQFISVEEQAETDRHTNRWHKQGARPKGTRDIRLSRVSRIAAVASSTADMAMTRLAKTGILSPPIQLENRFEALMNVGEESPNVIEHGSYGPAANIATNRRSRSNRQWHSAQSAAEPRTLIGTSNILMKHKTANRIIIHVGKNDIQNEQSELLKKDFSELIETLRRLEVQPFISGPLPARGTNMFSRLLGLNTWLQRTCSQKGQLQSFLGP</sequence>
<dbReference type="AlphaFoldDB" id="A0ABD0MNK2"/>
<evidence type="ECO:0000313" key="3">
    <source>
        <dbReference type="Proteomes" id="UP001529510"/>
    </source>
</evidence>
<organism evidence="2 3">
    <name type="scientific">Cirrhinus mrigala</name>
    <name type="common">Mrigala</name>
    <dbReference type="NCBI Taxonomy" id="683832"/>
    <lineage>
        <taxon>Eukaryota</taxon>
        <taxon>Metazoa</taxon>
        <taxon>Chordata</taxon>
        <taxon>Craniata</taxon>
        <taxon>Vertebrata</taxon>
        <taxon>Euteleostomi</taxon>
        <taxon>Actinopterygii</taxon>
        <taxon>Neopterygii</taxon>
        <taxon>Teleostei</taxon>
        <taxon>Ostariophysi</taxon>
        <taxon>Cypriniformes</taxon>
        <taxon>Cyprinidae</taxon>
        <taxon>Labeoninae</taxon>
        <taxon>Labeonini</taxon>
        <taxon>Cirrhinus</taxon>
    </lineage>
</organism>
<dbReference type="Proteomes" id="UP001529510">
    <property type="component" value="Unassembled WGS sequence"/>
</dbReference>
<proteinExistence type="predicted"/>
<dbReference type="Gene3D" id="3.40.50.12700">
    <property type="match status" value="1"/>
</dbReference>
<comment type="caution">
    <text evidence="2">The sequence shown here is derived from an EMBL/GenBank/DDBJ whole genome shotgun (WGS) entry which is preliminary data.</text>
</comment>
<feature type="compositionally biased region" description="Basic and acidic residues" evidence="1">
    <location>
        <begin position="36"/>
        <end position="45"/>
    </location>
</feature>
<dbReference type="SUPFAM" id="SSF52266">
    <property type="entry name" value="SGNH hydrolase"/>
    <property type="match status" value="1"/>
</dbReference>
<accession>A0ABD0MNK2</accession>
<name>A0ABD0MNK2_CIRMR</name>
<gene>
    <name evidence="2" type="ORF">M9458_053514</name>
</gene>
<evidence type="ECO:0000256" key="1">
    <source>
        <dbReference type="SAM" id="MobiDB-lite"/>
    </source>
</evidence>
<evidence type="ECO:0000313" key="2">
    <source>
        <dbReference type="EMBL" id="KAL0151180.1"/>
    </source>
</evidence>
<dbReference type="EMBL" id="JAMKFB020000257">
    <property type="protein sequence ID" value="KAL0151180.1"/>
    <property type="molecule type" value="Genomic_DNA"/>
</dbReference>
<keyword evidence="3" id="KW-1185">Reference proteome</keyword>
<feature type="region of interest" description="Disordered" evidence="1">
    <location>
        <begin position="35"/>
        <end position="90"/>
    </location>
</feature>
<protein>
    <recommendedName>
        <fullName evidence="4">SGNH hydrolase-type esterase domain-containing protein</fullName>
    </recommendedName>
</protein>